<keyword evidence="3" id="KW-1185">Reference proteome</keyword>
<protein>
    <submittedName>
        <fullName evidence="2">Uncharacterized protein</fullName>
    </submittedName>
</protein>
<feature type="compositionally biased region" description="Low complexity" evidence="1">
    <location>
        <begin position="147"/>
        <end position="158"/>
    </location>
</feature>
<feature type="non-terminal residue" evidence="2">
    <location>
        <position position="1"/>
    </location>
</feature>
<feature type="region of interest" description="Disordered" evidence="1">
    <location>
        <begin position="83"/>
        <end position="163"/>
    </location>
</feature>
<organism evidence="2 3">
    <name type="scientific">Linnemannia schmuckeri</name>
    <dbReference type="NCBI Taxonomy" id="64567"/>
    <lineage>
        <taxon>Eukaryota</taxon>
        <taxon>Fungi</taxon>
        <taxon>Fungi incertae sedis</taxon>
        <taxon>Mucoromycota</taxon>
        <taxon>Mortierellomycotina</taxon>
        <taxon>Mortierellomycetes</taxon>
        <taxon>Mortierellales</taxon>
        <taxon>Mortierellaceae</taxon>
        <taxon>Linnemannia</taxon>
    </lineage>
</organism>
<evidence type="ECO:0000313" key="2">
    <source>
        <dbReference type="EMBL" id="KAF9153934.1"/>
    </source>
</evidence>
<dbReference type="EMBL" id="JAAAUQ010000145">
    <property type="protein sequence ID" value="KAF9153934.1"/>
    <property type="molecule type" value="Genomic_DNA"/>
</dbReference>
<evidence type="ECO:0000313" key="3">
    <source>
        <dbReference type="Proteomes" id="UP000748756"/>
    </source>
</evidence>
<feature type="region of interest" description="Disordered" evidence="1">
    <location>
        <begin position="1"/>
        <end position="69"/>
    </location>
</feature>
<feature type="compositionally biased region" description="Low complexity" evidence="1">
    <location>
        <begin position="128"/>
        <end position="140"/>
    </location>
</feature>
<feature type="compositionally biased region" description="Polar residues" evidence="1">
    <location>
        <begin position="55"/>
        <end position="69"/>
    </location>
</feature>
<dbReference type="AlphaFoldDB" id="A0A9P5S5S0"/>
<proteinExistence type="predicted"/>
<comment type="caution">
    <text evidence="2">The sequence shown here is derived from an EMBL/GenBank/DDBJ whole genome shotgun (WGS) entry which is preliminary data.</text>
</comment>
<feature type="compositionally biased region" description="Acidic residues" evidence="1">
    <location>
        <begin position="84"/>
        <end position="93"/>
    </location>
</feature>
<accession>A0A9P5S5S0</accession>
<reference evidence="2" key="1">
    <citation type="journal article" date="2020" name="Fungal Divers.">
        <title>Resolving the Mortierellaceae phylogeny through synthesis of multi-gene phylogenetics and phylogenomics.</title>
        <authorList>
            <person name="Vandepol N."/>
            <person name="Liber J."/>
            <person name="Desiro A."/>
            <person name="Na H."/>
            <person name="Kennedy M."/>
            <person name="Barry K."/>
            <person name="Grigoriev I.V."/>
            <person name="Miller A.N."/>
            <person name="O'Donnell K."/>
            <person name="Stajich J.E."/>
            <person name="Bonito G."/>
        </authorList>
    </citation>
    <scope>NUCLEOTIDE SEQUENCE</scope>
    <source>
        <strain evidence="2">NRRL 6426</strain>
    </source>
</reference>
<gene>
    <name evidence="2" type="ORF">BG015_002303</name>
</gene>
<sequence length="188" mass="21223">ELPPADDGRTLSGKNGLSAPVARQHPRDASQAFAANADWPQHQQQQPTRIVAANTAWSQQPGEPSTNTAWFQQQQKNAISTDQMMDEDDEMADVNETQGFSVSFSAPVSRMPQGMNGNLTSPQGYVLSQHFSHQQQQQQKQQHHQQHQQPLQQRQSGQTAEEHNLYHTINSQLRAAFLARSEIDKRYR</sequence>
<evidence type="ECO:0000256" key="1">
    <source>
        <dbReference type="SAM" id="MobiDB-lite"/>
    </source>
</evidence>
<name>A0A9P5S5S0_9FUNG</name>
<dbReference type="OrthoDB" id="2420351at2759"/>
<dbReference type="Proteomes" id="UP000748756">
    <property type="component" value="Unassembled WGS sequence"/>
</dbReference>
<feature type="compositionally biased region" description="Polar residues" evidence="1">
    <location>
        <begin position="95"/>
        <end position="106"/>
    </location>
</feature>